<dbReference type="RefSeq" id="XP_014676914.1">
    <property type="nucleotide sequence ID" value="XM_014821428.1"/>
</dbReference>
<feature type="compositionally biased region" description="Polar residues" evidence="2">
    <location>
        <begin position="1028"/>
        <end position="1037"/>
    </location>
</feature>
<protein>
    <submittedName>
        <fullName evidence="5">LOW QUALITY PROTEIN: protein FAM135A-like</fullName>
    </submittedName>
</protein>
<gene>
    <name evidence="5" type="primary">LOC106816804</name>
</gene>
<feature type="compositionally biased region" description="Basic and acidic residues" evidence="2">
    <location>
        <begin position="598"/>
        <end position="609"/>
    </location>
</feature>
<feature type="compositionally biased region" description="Basic and acidic residues" evidence="2">
    <location>
        <begin position="658"/>
        <end position="692"/>
    </location>
</feature>
<dbReference type="SUPFAM" id="SSF53474">
    <property type="entry name" value="alpha/beta-Hydrolases"/>
    <property type="match status" value="1"/>
</dbReference>
<feature type="region of interest" description="Disordered" evidence="2">
    <location>
        <begin position="758"/>
        <end position="824"/>
    </location>
</feature>
<dbReference type="InterPro" id="IPR007751">
    <property type="entry name" value="DUF676_lipase-like"/>
</dbReference>
<reference evidence="5" key="1">
    <citation type="submission" date="2025-08" db="UniProtKB">
        <authorList>
            <consortium name="RefSeq"/>
        </authorList>
    </citation>
    <scope>IDENTIFICATION</scope>
</reference>
<evidence type="ECO:0000259" key="3">
    <source>
        <dbReference type="Pfam" id="PF05057"/>
    </source>
</evidence>
<evidence type="ECO:0000256" key="1">
    <source>
        <dbReference type="ARBA" id="ARBA00007949"/>
    </source>
</evidence>
<comment type="similarity">
    <text evidence="1">Belongs to the FAM135 family.</text>
</comment>
<feature type="domain" description="DUF676" evidence="3">
    <location>
        <begin position="1121"/>
        <end position="1270"/>
    </location>
</feature>
<name>A0ABM1EXJ3_PRICU</name>
<feature type="region of interest" description="Disordered" evidence="2">
    <location>
        <begin position="469"/>
        <end position="609"/>
    </location>
</feature>
<dbReference type="Pfam" id="PF12394">
    <property type="entry name" value="DUF3657"/>
    <property type="match status" value="1"/>
</dbReference>
<dbReference type="InterPro" id="IPR029058">
    <property type="entry name" value="AB_hydrolase_fold"/>
</dbReference>
<dbReference type="GeneID" id="106816804"/>
<organism evidence="4 5">
    <name type="scientific">Priapulus caudatus</name>
    <name type="common">Priapulid worm</name>
    <dbReference type="NCBI Taxonomy" id="37621"/>
    <lineage>
        <taxon>Eukaryota</taxon>
        <taxon>Metazoa</taxon>
        <taxon>Ecdysozoa</taxon>
        <taxon>Scalidophora</taxon>
        <taxon>Priapulida</taxon>
        <taxon>Priapulimorpha</taxon>
        <taxon>Priapulimorphida</taxon>
        <taxon>Priapulidae</taxon>
        <taxon>Priapulus</taxon>
    </lineage>
</organism>
<feature type="compositionally biased region" description="Basic and acidic residues" evidence="2">
    <location>
        <begin position="781"/>
        <end position="807"/>
    </location>
</feature>
<dbReference type="Pfam" id="PF05057">
    <property type="entry name" value="DUF676"/>
    <property type="match status" value="1"/>
</dbReference>
<dbReference type="PANTHER" id="PTHR12482">
    <property type="entry name" value="LIPASE ROG1-RELATED-RELATED"/>
    <property type="match status" value="1"/>
</dbReference>
<feature type="region of interest" description="Disordered" evidence="2">
    <location>
        <begin position="942"/>
        <end position="966"/>
    </location>
</feature>
<feature type="region of interest" description="Disordered" evidence="2">
    <location>
        <begin position="658"/>
        <end position="730"/>
    </location>
</feature>
<dbReference type="Proteomes" id="UP000695022">
    <property type="component" value="Unplaced"/>
</dbReference>
<dbReference type="InterPro" id="IPR044294">
    <property type="entry name" value="Lipase-like"/>
</dbReference>
<evidence type="ECO:0000313" key="5">
    <source>
        <dbReference type="RefSeq" id="XP_014676914.1"/>
    </source>
</evidence>
<proteinExistence type="inferred from homology"/>
<feature type="region of interest" description="Disordered" evidence="2">
    <location>
        <begin position="339"/>
        <end position="412"/>
    </location>
</feature>
<keyword evidence="4" id="KW-1185">Reference proteome</keyword>
<feature type="compositionally biased region" description="Low complexity" evidence="2">
    <location>
        <begin position="469"/>
        <end position="482"/>
    </location>
</feature>
<dbReference type="InterPro" id="IPR022122">
    <property type="entry name" value="DUF3657"/>
</dbReference>
<feature type="region of interest" description="Disordered" evidence="2">
    <location>
        <begin position="872"/>
        <end position="925"/>
    </location>
</feature>
<evidence type="ECO:0000256" key="2">
    <source>
        <dbReference type="SAM" id="MobiDB-lite"/>
    </source>
</evidence>
<evidence type="ECO:0000313" key="4">
    <source>
        <dbReference type="Proteomes" id="UP000695022"/>
    </source>
</evidence>
<dbReference type="PANTHER" id="PTHR12482:SF5">
    <property type="entry name" value="DUF676 DOMAIN-CONTAINING PROTEIN"/>
    <property type="match status" value="1"/>
</dbReference>
<feature type="region of interest" description="Disordered" evidence="2">
    <location>
        <begin position="1023"/>
        <end position="1044"/>
    </location>
</feature>
<accession>A0ABM1EXJ3</accession>
<sequence>MLVMKALKIIVFLCKSELNNENRYYQVRAALKHSARIPGKVEASLLPLESAADGELVAPAYVENDVVISKTFQILYRNEEVSVNDVALFRVHLLVDATRVEEWLDRADIQLVLDLWFSDQEYCAEDNLSSLQLQSVSSRTLRLNFVTRKGLHHHVPVLYDYFHLAVIAVTIHGTLLAVHAPYIRHFCIEEELLETAASDIAQLCAENVLLWSQFNELLPLDPFVTEALARDHHVQRVKRFCEGFFFTEHHRQMAIACYDPSVVNHPEIAATVRSHQYFSLLPPLPVECVELDGDALTLPIVFEDRYHEPKSHARATKSLHCDTSSSSSDLIITIEEMLSSPKRRKPPAPPPPPQPSCRASSPPSLSKPESCEDGHSSGSSGDRSAKKRRSRLGSKTTQFIRNIKPENFRRPSSYPCAADRVVLLGYRKIEGAGGSGGGADVSVGRDAVAAATDLQRSLSSLSLPSLYVGELSQSPSSGSLPDLLDRAGPARKPRGDDDGGGAPQRPASEKLAQGRMRRSDRGLPLGEAWGGRAGVGLPDRARPIPPVRRRKKRVPARPALPFSDCGRHDDEYAGSDGGGRHDDGYDVEEVFLSNGNGGRDDTGCGRRDDGCDVQEAAIDGRRGRHDDVAELLEQFCVSIEISDDPEDASIVTATRICDSDSSGRRRNSDNIRPDRAAFGDDAVTTRDSRTGDSSDNTMDGDSACDSGALDGGDSWDTPTGRRGDAARTHGSCVTVTNGRTIISIGDEDKEDGVTVTTMTARDGTASDSLPGDGSLDDDVRDDSASPERTVRSDSIETDRDSGGERSGGESVASAAARRDVEWKRKSLDSGVASIENVSAPPGGDAPKLQRRGSYRAGVENAIAMDMPRQRVTRHPAGGAASCQRDRSQPAGGAVRRQRVTRRPAGGAASCQRDRSQPAGGAAAAVNGGTELARQVAPRAVNGTDAGADVQQGAPHVERSRVRRRERGRIRPSKETWIDTPDDLVERYVEYTKSSRRETIIDEPARSQPTIACANQPDVVAQAAPPVTCQPSPSSSPFRGQEEETKKLSRVVHSNVVSFVSAREALKHELKFRGHFYSDFASKVPRTPYFSGSAESSPSEGVHLVVCVHGLDGECCSPWRPSDTFSDFEQMSNNLLEEILYHMEVLPFPPTRISFVGHSLGNIIIPRRVLGQRRFEPLLGKLHTYLSLSGPHLAPSTTTGGLVNAGMWFMQKWKKSGSLLQLAMKDANDLRETFLYQLSRKRGLSSFRHVLLVASAQDRYVPFHSARIELCKAAVKDSSMQGCAYREMVNNLLRPVMDDAGGVALLRYDVHHALPNTANSLIGRAAHIAVLDSEIFIEKLLLVSALKYFK</sequence>